<proteinExistence type="predicted"/>
<organism evidence="2">
    <name type="scientific">Arundo donax</name>
    <name type="common">Giant reed</name>
    <name type="synonym">Donax arundinaceus</name>
    <dbReference type="NCBI Taxonomy" id="35708"/>
    <lineage>
        <taxon>Eukaryota</taxon>
        <taxon>Viridiplantae</taxon>
        <taxon>Streptophyta</taxon>
        <taxon>Embryophyta</taxon>
        <taxon>Tracheophyta</taxon>
        <taxon>Spermatophyta</taxon>
        <taxon>Magnoliopsida</taxon>
        <taxon>Liliopsida</taxon>
        <taxon>Poales</taxon>
        <taxon>Poaceae</taxon>
        <taxon>PACMAD clade</taxon>
        <taxon>Arundinoideae</taxon>
        <taxon>Arundineae</taxon>
        <taxon>Arundo</taxon>
    </lineage>
</organism>
<evidence type="ECO:0000256" key="1">
    <source>
        <dbReference type="SAM" id="MobiDB-lite"/>
    </source>
</evidence>
<reference evidence="2" key="1">
    <citation type="submission" date="2014-09" db="EMBL/GenBank/DDBJ databases">
        <authorList>
            <person name="Magalhaes I.L.F."/>
            <person name="Oliveira U."/>
            <person name="Santos F.R."/>
            <person name="Vidigal T.H.D.A."/>
            <person name="Brescovit A.D."/>
            <person name="Santos A.J."/>
        </authorList>
    </citation>
    <scope>NUCLEOTIDE SEQUENCE</scope>
    <source>
        <tissue evidence="2">Shoot tissue taken approximately 20 cm above the soil surface</tissue>
    </source>
</reference>
<name>A0A0A8YAE4_ARUDO</name>
<dbReference type="EMBL" id="GBRH01275006">
    <property type="protein sequence ID" value="JAD22889.1"/>
    <property type="molecule type" value="Transcribed_RNA"/>
</dbReference>
<reference evidence="2" key="2">
    <citation type="journal article" date="2015" name="Data Brief">
        <title>Shoot transcriptome of the giant reed, Arundo donax.</title>
        <authorList>
            <person name="Barrero R.A."/>
            <person name="Guerrero F.D."/>
            <person name="Moolhuijzen P."/>
            <person name="Goolsby J.A."/>
            <person name="Tidwell J."/>
            <person name="Bellgard S.E."/>
            <person name="Bellgard M.I."/>
        </authorList>
    </citation>
    <scope>NUCLEOTIDE SEQUENCE</scope>
    <source>
        <tissue evidence="2">Shoot tissue taken approximately 20 cm above the soil surface</tissue>
    </source>
</reference>
<feature type="compositionally biased region" description="Acidic residues" evidence="1">
    <location>
        <begin position="1"/>
        <end position="12"/>
    </location>
</feature>
<evidence type="ECO:0000313" key="2">
    <source>
        <dbReference type="EMBL" id="JAD22889.1"/>
    </source>
</evidence>
<accession>A0A0A8YAE4</accession>
<protein>
    <submittedName>
        <fullName evidence="2">Uncharacterized protein</fullName>
    </submittedName>
</protein>
<sequence>MVRGWEEEEATVGEESRLSGRLSRE</sequence>
<dbReference type="AlphaFoldDB" id="A0A0A8YAE4"/>
<feature type="compositionally biased region" description="Basic and acidic residues" evidence="1">
    <location>
        <begin position="14"/>
        <end position="25"/>
    </location>
</feature>
<feature type="region of interest" description="Disordered" evidence="1">
    <location>
        <begin position="1"/>
        <end position="25"/>
    </location>
</feature>